<dbReference type="SMART" id="SM00530">
    <property type="entry name" value="HTH_XRE"/>
    <property type="match status" value="1"/>
</dbReference>
<accession>A0ABU9LKL7</accession>
<dbReference type="InterPro" id="IPR010982">
    <property type="entry name" value="Lambda_DNA-bd_dom_sf"/>
</dbReference>
<protein>
    <submittedName>
        <fullName evidence="2">Helix-turn-helix transcriptional regulator</fullName>
    </submittedName>
</protein>
<dbReference type="SUPFAM" id="SSF47413">
    <property type="entry name" value="lambda repressor-like DNA-binding domains"/>
    <property type="match status" value="1"/>
</dbReference>
<dbReference type="RefSeq" id="WP_068450438.1">
    <property type="nucleotide sequence ID" value="NZ_CP147847.1"/>
</dbReference>
<comment type="caution">
    <text evidence="2">The sequence shown here is derived from an EMBL/GenBank/DDBJ whole genome shotgun (WGS) entry which is preliminary data.</text>
</comment>
<dbReference type="Pfam" id="PF01381">
    <property type="entry name" value="HTH_3"/>
    <property type="match status" value="1"/>
</dbReference>
<dbReference type="Gene3D" id="1.10.260.40">
    <property type="entry name" value="lambda repressor-like DNA-binding domains"/>
    <property type="match status" value="1"/>
</dbReference>
<dbReference type="Proteomes" id="UP001398420">
    <property type="component" value="Unassembled WGS sequence"/>
</dbReference>
<feature type="domain" description="HTH cro/C1-type" evidence="1">
    <location>
        <begin position="39"/>
        <end position="85"/>
    </location>
</feature>
<evidence type="ECO:0000259" key="1">
    <source>
        <dbReference type="PROSITE" id="PS50943"/>
    </source>
</evidence>
<evidence type="ECO:0000313" key="2">
    <source>
        <dbReference type="EMBL" id="MEL5988550.1"/>
    </source>
</evidence>
<dbReference type="CDD" id="cd00093">
    <property type="entry name" value="HTH_XRE"/>
    <property type="match status" value="1"/>
</dbReference>
<keyword evidence="3" id="KW-1185">Reference proteome</keyword>
<sequence length="89" mass="10192">MVSVELYEQENNVVVEKTALEKMAEKRSQIIFKQRMTVGLTQSQLAERANVTQKTVSRIERGDTKVRETTLQKVYAVLGITAQHLEELK</sequence>
<dbReference type="PROSITE" id="PS50943">
    <property type="entry name" value="HTH_CROC1"/>
    <property type="match status" value="1"/>
</dbReference>
<reference evidence="2 3" key="1">
    <citation type="submission" date="2024-04" db="EMBL/GenBank/DDBJ databases">
        <authorList>
            <person name="Wu Y.S."/>
            <person name="Zhang L."/>
        </authorList>
    </citation>
    <scope>NUCLEOTIDE SEQUENCE [LARGE SCALE GENOMIC DNA]</scope>
    <source>
        <strain evidence="2 3">KG-01</strain>
    </source>
</reference>
<gene>
    <name evidence="2" type="ORF">AAF454_09060</name>
</gene>
<dbReference type="InterPro" id="IPR001387">
    <property type="entry name" value="Cro/C1-type_HTH"/>
</dbReference>
<dbReference type="EMBL" id="JBCEWA010000006">
    <property type="protein sequence ID" value="MEL5988550.1"/>
    <property type="molecule type" value="Genomic_DNA"/>
</dbReference>
<organism evidence="2 3">
    <name type="scientific">Kurthia gibsonii</name>
    <dbReference type="NCBI Taxonomy" id="33946"/>
    <lineage>
        <taxon>Bacteria</taxon>
        <taxon>Bacillati</taxon>
        <taxon>Bacillota</taxon>
        <taxon>Bacilli</taxon>
        <taxon>Bacillales</taxon>
        <taxon>Caryophanaceae</taxon>
        <taxon>Kurthia</taxon>
    </lineage>
</organism>
<name>A0ABU9LKL7_9BACL</name>
<proteinExistence type="predicted"/>
<evidence type="ECO:0000313" key="3">
    <source>
        <dbReference type="Proteomes" id="UP001398420"/>
    </source>
</evidence>